<evidence type="ECO:0000256" key="11">
    <source>
        <dbReference type="ARBA" id="ARBA00030455"/>
    </source>
</evidence>
<comment type="function">
    <text evidence="1">Catalyzes the reversible oxidation of 3-phospho-D-glycerate to 3-phosphonooxypyruvate, the first step of the phosphorylated L-serine biosynthesis pathway. Also catalyzes the reversible oxidation of 2-hydroxyglutarate to 2-oxoglutarate.</text>
</comment>
<name>A0A923SC92_9BURK</name>
<keyword evidence="9" id="KW-0520">NAD</keyword>
<dbReference type="Pfam" id="PF02826">
    <property type="entry name" value="2-Hacid_dh_C"/>
    <property type="match status" value="1"/>
</dbReference>
<keyword evidence="8 14" id="KW-0560">Oxidoreductase</keyword>
<dbReference type="Gene3D" id="3.30.70.260">
    <property type="match status" value="1"/>
</dbReference>
<dbReference type="SUPFAM" id="SSF51735">
    <property type="entry name" value="NAD(P)-binding Rossmann-fold domains"/>
    <property type="match status" value="1"/>
</dbReference>
<dbReference type="AlphaFoldDB" id="A0A923SC92"/>
<dbReference type="RefSeq" id="WP_187077445.1">
    <property type="nucleotide sequence ID" value="NZ_JACORT010000007.1"/>
</dbReference>
<evidence type="ECO:0000256" key="10">
    <source>
        <dbReference type="ARBA" id="ARBA00023299"/>
    </source>
</evidence>
<evidence type="ECO:0000256" key="2">
    <source>
        <dbReference type="ARBA" id="ARBA00005216"/>
    </source>
</evidence>
<dbReference type="InterPro" id="IPR045865">
    <property type="entry name" value="ACT-like_dom_sf"/>
</dbReference>
<dbReference type="Pfam" id="PF00389">
    <property type="entry name" value="2-Hacid_dh"/>
    <property type="match status" value="1"/>
</dbReference>
<dbReference type="FunFam" id="3.40.50.720:FF:000041">
    <property type="entry name" value="D-3-phosphoglycerate dehydrogenase"/>
    <property type="match status" value="1"/>
</dbReference>
<evidence type="ECO:0000256" key="14">
    <source>
        <dbReference type="RuleBase" id="RU003719"/>
    </source>
</evidence>
<reference evidence="16" key="1">
    <citation type="submission" date="2020-08" db="EMBL/GenBank/DDBJ databases">
        <title>Ramlibacter sp. USB13 16S ribosomal RNA gene genome sequencing and assembly.</title>
        <authorList>
            <person name="Kang M."/>
        </authorList>
    </citation>
    <scope>NUCLEOTIDE SEQUENCE</scope>
    <source>
        <strain evidence="16">USB13</strain>
    </source>
</reference>
<evidence type="ECO:0000256" key="1">
    <source>
        <dbReference type="ARBA" id="ARBA00003800"/>
    </source>
</evidence>
<gene>
    <name evidence="16" type="primary">serA</name>
    <name evidence="16" type="ORF">H8N03_17280</name>
</gene>
<dbReference type="InterPro" id="IPR036291">
    <property type="entry name" value="NAD(P)-bd_dom_sf"/>
</dbReference>
<dbReference type="NCBIfam" id="NF008759">
    <property type="entry name" value="PRK11790.1"/>
    <property type="match status" value="1"/>
</dbReference>
<keyword evidence="10" id="KW-0718">Serine biosynthesis</keyword>
<evidence type="ECO:0000256" key="3">
    <source>
        <dbReference type="ARBA" id="ARBA00005854"/>
    </source>
</evidence>
<evidence type="ECO:0000256" key="4">
    <source>
        <dbReference type="ARBA" id="ARBA00013001"/>
    </source>
</evidence>
<dbReference type="InterPro" id="IPR050857">
    <property type="entry name" value="D-2-hydroxyacid_DH"/>
</dbReference>
<dbReference type="Pfam" id="PF22629">
    <property type="entry name" value="ACT_AHAS_ss"/>
    <property type="match status" value="1"/>
</dbReference>
<sequence>MPLNILLLEEVHPSADAVLQALPTAQIRRLRHAPDATELARLLDDVDVLGVRSRTQLTAAVIEAAPRLRAVGAFCTGTNNIDLDAAARRGIAVFNGPFSNTRSVAELVIGHAIHLLRRVPERQAAARRGEWMKDARRSNEIRGKTLGIVGYGKIGTQTGLLAEAIGMRVVFHDVEARLPLGNAVAATSLDSLLEEADVVTLHVPQTPQTRHLIGGAQLARMREDAVLINLARGHAVDIDALHGALSSGRLRGAAIDVFPVEPASAAHSFESPLRALDNVILTPHVGGSTVEAQRNLGVEVSEKLRDYLVLGAVRGSVNLPELGVGALRGPARLVHLHQDRPGVMSRINGVLAAAGLNVAQLHLETGRGIGVAAVDLSDRPTARMLQELTRIEGTLRSFVVGQEHPA</sequence>
<dbReference type="PROSITE" id="PS51671">
    <property type="entry name" value="ACT"/>
    <property type="match status" value="1"/>
</dbReference>
<dbReference type="GO" id="GO:0051287">
    <property type="term" value="F:NAD binding"/>
    <property type="evidence" value="ECO:0007669"/>
    <property type="project" value="InterPro"/>
</dbReference>
<dbReference type="InterPro" id="IPR006140">
    <property type="entry name" value="D-isomer_DH_NAD-bd"/>
</dbReference>
<dbReference type="EMBL" id="JACORT010000007">
    <property type="protein sequence ID" value="MBC5784705.1"/>
    <property type="molecule type" value="Genomic_DNA"/>
</dbReference>
<comment type="pathway">
    <text evidence="2">Amino-acid biosynthesis; L-serine biosynthesis; L-serine from 3-phospho-D-glycerate: step 1/3.</text>
</comment>
<dbReference type="InterPro" id="IPR002912">
    <property type="entry name" value="ACT_dom"/>
</dbReference>
<dbReference type="PANTHER" id="PTHR42789:SF1">
    <property type="entry name" value="D-ISOMER SPECIFIC 2-HYDROXYACID DEHYDROGENASE FAMILY PROTEIN (AFU_ORTHOLOGUE AFUA_6G10090)"/>
    <property type="match status" value="1"/>
</dbReference>
<dbReference type="EC" id="1.1.1.95" evidence="5"/>
<evidence type="ECO:0000313" key="17">
    <source>
        <dbReference type="Proteomes" id="UP000608513"/>
    </source>
</evidence>
<dbReference type="PROSITE" id="PS00670">
    <property type="entry name" value="D_2_HYDROXYACID_DH_2"/>
    <property type="match status" value="1"/>
</dbReference>
<dbReference type="GO" id="GO:0004617">
    <property type="term" value="F:phosphoglycerate dehydrogenase activity"/>
    <property type="evidence" value="ECO:0007669"/>
    <property type="project" value="UniProtKB-EC"/>
</dbReference>
<dbReference type="EC" id="1.1.1.399" evidence="4"/>
<comment type="caution">
    <text evidence="16">The sequence shown here is derived from an EMBL/GenBank/DDBJ whole genome shotgun (WGS) entry which is preliminary data.</text>
</comment>
<comment type="catalytic activity">
    <reaction evidence="13">
        <text>(2R)-3-phosphoglycerate + NAD(+) = 3-phosphooxypyruvate + NADH + H(+)</text>
        <dbReference type="Rhea" id="RHEA:12641"/>
        <dbReference type="ChEBI" id="CHEBI:15378"/>
        <dbReference type="ChEBI" id="CHEBI:18110"/>
        <dbReference type="ChEBI" id="CHEBI:57540"/>
        <dbReference type="ChEBI" id="CHEBI:57945"/>
        <dbReference type="ChEBI" id="CHEBI:58272"/>
        <dbReference type="EC" id="1.1.1.95"/>
    </reaction>
</comment>
<dbReference type="PROSITE" id="PS00065">
    <property type="entry name" value="D_2_HYDROXYACID_DH_1"/>
    <property type="match status" value="1"/>
</dbReference>
<evidence type="ECO:0000259" key="15">
    <source>
        <dbReference type="PROSITE" id="PS51671"/>
    </source>
</evidence>
<keyword evidence="7" id="KW-0028">Amino-acid biosynthesis</keyword>
<dbReference type="InterPro" id="IPR006139">
    <property type="entry name" value="D-isomer_2_OHA_DH_cat_dom"/>
</dbReference>
<dbReference type="Gene3D" id="3.40.50.720">
    <property type="entry name" value="NAD(P)-binding Rossmann-like Domain"/>
    <property type="match status" value="2"/>
</dbReference>
<dbReference type="InterPro" id="IPR029753">
    <property type="entry name" value="D-isomer_DH_CS"/>
</dbReference>
<evidence type="ECO:0000256" key="12">
    <source>
        <dbReference type="ARBA" id="ARBA00048126"/>
    </source>
</evidence>
<keyword evidence="17" id="KW-1185">Reference proteome</keyword>
<dbReference type="GO" id="GO:0006564">
    <property type="term" value="P:L-serine biosynthetic process"/>
    <property type="evidence" value="ECO:0007669"/>
    <property type="project" value="UniProtKB-KW"/>
</dbReference>
<comment type="similarity">
    <text evidence="3 14">Belongs to the D-isomer specific 2-hydroxyacid dehydrogenase family.</text>
</comment>
<evidence type="ECO:0000313" key="16">
    <source>
        <dbReference type="EMBL" id="MBC5784705.1"/>
    </source>
</evidence>
<dbReference type="SUPFAM" id="SSF55021">
    <property type="entry name" value="ACT-like"/>
    <property type="match status" value="1"/>
</dbReference>
<organism evidence="16 17">
    <name type="scientific">Ramlibacter cellulosilyticus</name>
    <dbReference type="NCBI Taxonomy" id="2764187"/>
    <lineage>
        <taxon>Bacteria</taxon>
        <taxon>Pseudomonadati</taxon>
        <taxon>Pseudomonadota</taxon>
        <taxon>Betaproteobacteria</taxon>
        <taxon>Burkholderiales</taxon>
        <taxon>Comamonadaceae</taxon>
        <taxon>Ramlibacter</taxon>
    </lineage>
</organism>
<accession>A0A923SC92</accession>
<feature type="domain" description="ACT" evidence="15">
    <location>
        <begin position="332"/>
        <end position="402"/>
    </location>
</feature>
<dbReference type="InterPro" id="IPR054480">
    <property type="entry name" value="AHAS_small-like_ACT"/>
</dbReference>
<dbReference type="PANTHER" id="PTHR42789">
    <property type="entry name" value="D-ISOMER SPECIFIC 2-HYDROXYACID DEHYDROGENASE FAMILY PROTEIN (AFU_ORTHOLOGUE AFUA_6G10090)"/>
    <property type="match status" value="1"/>
</dbReference>
<comment type="catalytic activity">
    <reaction evidence="12">
        <text>(R)-2-hydroxyglutarate + NAD(+) = 2-oxoglutarate + NADH + H(+)</text>
        <dbReference type="Rhea" id="RHEA:49612"/>
        <dbReference type="ChEBI" id="CHEBI:15378"/>
        <dbReference type="ChEBI" id="CHEBI:15801"/>
        <dbReference type="ChEBI" id="CHEBI:16810"/>
        <dbReference type="ChEBI" id="CHEBI:57540"/>
        <dbReference type="ChEBI" id="CHEBI:57945"/>
        <dbReference type="EC" id="1.1.1.399"/>
    </reaction>
</comment>
<evidence type="ECO:0000256" key="5">
    <source>
        <dbReference type="ARBA" id="ARBA00013143"/>
    </source>
</evidence>
<proteinExistence type="inferred from homology"/>
<evidence type="ECO:0000256" key="9">
    <source>
        <dbReference type="ARBA" id="ARBA00023027"/>
    </source>
</evidence>
<evidence type="ECO:0000256" key="8">
    <source>
        <dbReference type="ARBA" id="ARBA00023002"/>
    </source>
</evidence>
<evidence type="ECO:0000256" key="6">
    <source>
        <dbReference type="ARBA" id="ARBA00021582"/>
    </source>
</evidence>
<dbReference type="CDD" id="cd12176">
    <property type="entry name" value="PGDH_3"/>
    <property type="match status" value="1"/>
</dbReference>
<dbReference type="GO" id="GO:0047545">
    <property type="term" value="F:(S)-2-hydroxyglutarate dehydrogenase activity"/>
    <property type="evidence" value="ECO:0007669"/>
    <property type="project" value="UniProtKB-ARBA"/>
</dbReference>
<evidence type="ECO:0000256" key="7">
    <source>
        <dbReference type="ARBA" id="ARBA00022605"/>
    </source>
</evidence>
<dbReference type="InterPro" id="IPR029752">
    <property type="entry name" value="D-isomer_DH_CS1"/>
</dbReference>
<protein>
    <recommendedName>
        <fullName evidence="6">D-3-phosphoglycerate dehydrogenase</fullName>
        <ecNumber evidence="4">1.1.1.399</ecNumber>
        <ecNumber evidence="5">1.1.1.95</ecNumber>
    </recommendedName>
    <alternativeName>
        <fullName evidence="11">2-oxoglutarate reductase</fullName>
    </alternativeName>
</protein>
<evidence type="ECO:0000256" key="13">
    <source>
        <dbReference type="ARBA" id="ARBA00048731"/>
    </source>
</evidence>
<dbReference type="Proteomes" id="UP000608513">
    <property type="component" value="Unassembled WGS sequence"/>
</dbReference>
<dbReference type="SUPFAM" id="SSF52283">
    <property type="entry name" value="Formate/glycerate dehydrogenase catalytic domain-like"/>
    <property type="match status" value="1"/>
</dbReference>